<evidence type="ECO:0000256" key="1">
    <source>
        <dbReference type="SAM" id="Coils"/>
    </source>
</evidence>
<dbReference type="Proteomes" id="UP000694941">
    <property type="component" value="Unplaced"/>
</dbReference>
<protein>
    <submittedName>
        <fullName evidence="3">Uncharacterized protein LOC106477317</fullName>
    </submittedName>
</protein>
<evidence type="ECO:0000313" key="3">
    <source>
        <dbReference type="RefSeq" id="XP_013793355.1"/>
    </source>
</evidence>
<feature type="non-terminal residue" evidence="3">
    <location>
        <position position="134"/>
    </location>
</feature>
<keyword evidence="2" id="KW-1185">Reference proteome</keyword>
<keyword evidence="1" id="KW-0175">Coiled coil</keyword>
<reference evidence="3" key="1">
    <citation type="submission" date="2025-08" db="UniProtKB">
        <authorList>
            <consortium name="RefSeq"/>
        </authorList>
    </citation>
    <scope>IDENTIFICATION</scope>
    <source>
        <tissue evidence="3">Muscle</tissue>
    </source>
</reference>
<organism evidence="2 3">
    <name type="scientific">Limulus polyphemus</name>
    <name type="common">Atlantic horseshoe crab</name>
    <dbReference type="NCBI Taxonomy" id="6850"/>
    <lineage>
        <taxon>Eukaryota</taxon>
        <taxon>Metazoa</taxon>
        <taxon>Ecdysozoa</taxon>
        <taxon>Arthropoda</taxon>
        <taxon>Chelicerata</taxon>
        <taxon>Merostomata</taxon>
        <taxon>Xiphosura</taxon>
        <taxon>Limulidae</taxon>
        <taxon>Limulus</taxon>
    </lineage>
</organism>
<feature type="coiled-coil region" evidence="1">
    <location>
        <begin position="4"/>
        <end position="114"/>
    </location>
</feature>
<evidence type="ECO:0000313" key="2">
    <source>
        <dbReference type="Proteomes" id="UP000694941"/>
    </source>
</evidence>
<accession>A0ABM1C353</accession>
<dbReference type="RefSeq" id="XP_013793355.1">
    <property type="nucleotide sequence ID" value="XM_013937901.1"/>
</dbReference>
<proteinExistence type="predicted"/>
<gene>
    <name evidence="3" type="primary">LOC106477317</name>
</gene>
<name>A0ABM1C353_LIMPO</name>
<dbReference type="GeneID" id="106477317"/>
<sequence>MLYRSRLEREEEDHRNAIKLLDKQLAEQKEKVNEEVVKRKKAEDDLDDAYASVHQLKQEVTEKDAKFAALESKLSKMKHSEVEITEAKDLRLQLTEAKNEIKVLEEKLALSQRTTDRYKTIASEVELRLKEQNE</sequence>